<evidence type="ECO:0000313" key="6">
    <source>
        <dbReference type="Proteomes" id="UP001557470"/>
    </source>
</evidence>
<evidence type="ECO:0000256" key="1">
    <source>
        <dbReference type="ARBA" id="ARBA00008535"/>
    </source>
</evidence>
<reference evidence="5 6" key="1">
    <citation type="submission" date="2024-06" db="EMBL/GenBank/DDBJ databases">
        <authorList>
            <person name="Pan Q."/>
            <person name="Wen M."/>
            <person name="Jouanno E."/>
            <person name="Zahm M."/>
            <person name="Klopp C."/>
            <person name="Cabau C."/>
            <person name="Louis A."/>
            <person name="Berthelot C."/>
            <person name="Parey E."/>
            <person name="Roest Crollius H."/>
            <person name="Montfort J."/>
            <person name="Robinson-Rechavi M."/>
            <person name="Bouchez O."/>
            <person name="Lampietro C."/>
            <person name="Lopez Roques C."/>
            <person name="Donnadieu C."/>
            <person name="Postlethwait J."/>
            <person name="Bobe J."/>
            <person name="Verreycken H."/>
            <person name="Guiguen Y."/>
        </authorList>
    </citation>
    <scope>NUCLEOTIDE SEQUENCE [LARGE SCALE GENOMIC DNA]</scope>
    <source>
        <strain evidence="5">Up_M1</strain>
        <tissue evidence="5">Testis</tissue>
    </source>
</reference>
<name>A0ABD0X6L9_UMBPY</name>
<accession>A0ABD0X6L9</accession>
<dbReference type="AlphaFoldDB" id="A0ABD0X6L9"/>
<evidence type="ECO:0000313" key="5">
    <source>
        <dbReference type="EMBL" id="KAL0994891.1"/>
    </source>
</evidence>
<dbReference type="Gene3D" id="3.40.50.300">
    <property type="entry name" value="P-loop containing nucleotide triphosphate hydrolases"/>
    <property type="match status" value="2"/>
</dbReference>
<dbReference type="InterPro" id="IPR027417">
    <property type="entry name" value="P-loop_NTPase"/>
</dbReference>
<keyword evidence="6" id="KW-1185">Reference proteome</keyword>
<keyword evidence="3" id="KW-0342">GTP-binding</keyword>
<gene>
    <name evidence="5" type="ORF">UPYG_G00128840</name>
</gene>
<protein>
    <recommendedName>
        <fullName evidence="4">AIG1-type G domain-containing protein</fullName>
    </recommendedName>
</protein>
<dbReference type="SUPFAM" id="SSF52540">
    <property type="entry name" value="P-loop containing nucleoside triphosphate hydrolases"/>
    <property type="match status" value="1"/>
</dbReference>
<proteinExistence type="inferred from homology"/>
<dbReference type="GO" id="GO:0005525">
    <property type="term" value="F:GTP binding"/>
    <property type="evidence" value="ECO:0007669"/>
    <property type="project" value="UniProtKB-KW"/>
</dbReference>
<dbReference type="InterPro" id="IPR006703">
    <property type="entry name" value="G_AIG1"/>
</dbReference>
<feature type="domain" description="AIG1-type G" evidence="4">
    <location>
        <begin position="2"/>
        <end position="96"/>
    </location>
</feature>
<evidence type="ECO:0000259" key="4">
    <source>
        <dbReference type="Pfam" id="PF04548"/>
    </source>
</evidence>
<comment type="similarity">
    <text evidence="1">Belongs to the TRAFAC class TrmE-Era-EngA-EngB-Septin-like GTPase superfamily. AIG1/Toc34/Toc159-like paraseptin GTPase family. IAN subfamily.</text>
</comment>
<evidence type="ECO:0000256" key="2">
    <source>
        <dbReference type="ARBA" id="ARBA00022741"/>
    </source>
</evidence>
<dbReference type="Proteomes" id="UP001557470">
    <property type="component" value="Unassembled WGS sequence"/>
</dbReference>
<dbReference type="EMBL" id="JAGEUA010000003">
    <property type="protein sequence ID" value="KAL0994891.1"/>
    <property type="molecule type" value="Genomic_DNA"/>
</dbReference>
<evidence type="ECO:0000256" key="3">
    <source>
        <dbReference type="ARBA" id="ARBA00023134"/>
    </source>
</evidence>
<dbReference type="Pfam" id="PF04548">
    <property type="entry name" value="AIG1"/>
    <property type="match status" value="1"/>
</dbReference>
<dbReference type="PANTHER" id="PTHR10903">
    <property type="entry name" value="GTPASE, IMAP FAMILY MEMBER-RELATED"/>
    <property type="match status" value="1"/>
</dbReference>
<dbReference type="PANTHER" id="PTHR10903:SF170">
    <property type="entry name" value="GTPASE IMAP FAMILY MEMBER 7"/>
    <property type="match status" value="1"/>
</dbReference>
<comment type="caution">
    <text evidence="5">The sequence shown here is derived from an EMBL/GenBank/DDBJ whole genome shotgun (WGS) entry which is preliminary data.</text>
</comment>
<keyword evidence="2" id="KW-0547">Nucleotide-binding</keyword>
<sequence length="136" mass="15391">MVDRFTEEEHQALKKAEELLGEEGIKKSYILFTRGDDLKSMTIEDFIYEDEEGVLPDVVKRFSGRYHVFNNTIQCQDQVEELLTKSSHLTSRNTENPEERRILLLGRHGVGKSAAGNTILGLKGQIGLSQDVTLIL</sequence>
<organism evidence="5 6">
    <name type="scientific">Umbra pygmaea</name>
    <name type="common">Eastern mudminnow</name>
    <dbReference type="NCBI Taxonomy" id="75934"/>
    <lineage>
        <taxon>Eukaryota</taxon>
        <taxon>Metazoa</taxon>
        <taxon>Chordata</taxon>
        <taxon>Craniata</taxon>
        <taxon>Vertebrata</taxon>
        <taxon>Euteleostomi</taxon>
        <taxon>Actinopterygii</taxon>
        <taxon>Neopterygii</taxon>
        <taxon>Teleostei</taxon>
        <taxon>Protacanthopterygii</taxon>
        <taxon>Esociformes</taxon>
        <taxon>Umbridae</taxon>
        <taxon>Umbra</taxon>
    </lineage>
</organism>
<dbReference type="InterPro" id="IPR045058">
    <property type="entry name" value="GIMA/IAN/Toc"/>
</dbReference>